<accession>A0ABQ9TP35</accession>
<keyword evidence="3" id="KW-1185">Reference proteome</keyword>
<feature type="compositionally biased region" description="Low complexity" evidence="1">
    <location>
        <begin position="112"/>
        <end position="125"/>
    </location>
</feature>
<evidence type="ECO:0000313" key="3">
    <source>
        <dbReference type="Proteomes" id="UP001266305"/>
    </source>
</evidence>
<dbReference type="EMBL" id="JASSZA010000020">
    <property type="protein sequence ID" value="KAK2086534.1"/>
    <property type="molecule type" value="Genomic_DNA"/>
</dbReference>
<comment type="caution">
    <text evidence="2">The sequence shown here is derived from an EMBL/GenBank/DDBJ whole genome shotgun (WGS) entry which is preliminary data.</text>
</comment>
<feature type="compositionally biased region" description="Low complexity" evidence="1">
    <location>
        <begin position="71"/>
        <end position="88"/>
    </location>
</feature>
<sequence length="237" mass="24038">MGNGRLLRGGICSPPRTVWLHGQAFSPALFYKVGRAGLDAGGGGGEREKKRNRGKEGTPAGWAEGEAEAKLGSGAAAPARLLPGPGHPESAGDPGPEPTRRRRRRRRHALSPGLLAGPAPAPRGAGAVGAAQAAVRPGVFVREPRSAPLRMSLCVSPGSALRAPRGVCGTVRAPAAPQPSAVLPSRLALVAPRRLVSLLSELPPPASSPSHLTAKAGFPAPPPSPTLACLASARCSL</sequence>
<protein>
    <submittedName>
        <fullName evidence="2">Uncharacterized protein</fullName>
    </submittedName>
</protein>
<organism evidence="2 3">
    <name type="scientific">Saguinus oedipus</name>
    <name type="common">Cotton-top tamarin</name>
    <name type="synonym">Oedipomidas oedipus</name>
    <dbReference type="NCBI Taxonomy" id="9490"/>
    <lineage>
        <taxon>Eukaryota</taxon>
        <taxon>Metazoa</taxon>
        <taxon>Chordata</taxon>
        <taxon>Craniata</taxon>
        <taxon>Vertebrata</taxon>
        <taxon>Euteleostomi</taxon>
        <taxon>Mammalia</taxon>
        <taxon>Eutheria</taxon>
        <taxon>Euarchontoglires</taxon>
        <taxon>Primates</taxon>
        <taxon>Haplorrhini</taxon>
        <taxon>Platyrrhini</taxon>
        <taxon>Cebidae</taxon>
        <taxon>Callitrichinae</taxon>
        <taxon>Saguinus</taxon>
    </lineage>
</organism>
<feature type="region of interest" description="Disordered" evidence="1">
    <location>
        <begin position="39"/>
        <end position="125"/>
    </location>
</feature>
<dbReference type="Proteomes" id="UP001266305">
    <property type="component" value="Unassembled WGS sequence"/>
</dbReference>
<name>A0ABQ9TP35_SAGOE</name>
<reference evidence="2 3" key="1">
    <citation type="submission" date="2023-05" db="EMBL/GenBank/DDBJ databases">
        <title>B98-5 Cell Line De Novo Hybrid Assembly: An Optical Mapping Approach.</title>
        <authorList>
            <person name="Kananen K."/>
            <person name="Auerbach J.A."/>
            <person name="Kautto E."/>
            <person name="Blachly J.S."/>
        </authorList>
    </citation>
    <scope>NUCLEOTIDE SEQUENCE [LARGE SCALE GENOMIC DNA]</scope>
    <source>
        <strain evidence="2">B95-8</strain>
        <tissue evidence="2">Cell line</tissue>
    </source>
</reference>
<gene>
    <name evidence="2" type="ORF">P7K49_035959</name>
</gene>
<feature type="compositionally biased region" description="Basic residues" evidence="1">
    <location>
        <begin position="100"/>
        <end position="109"/>
    </location>
</feature>
<proteinExistence type="predicted"/>
<evidence type="ECO:0000256" key="1">
    <source>
        <dbReference type="SAM" id="MobiDB-lite"/>
    </source>
</evidence>
<evidence type="ECO:0000313" key="2">
    <source>
        <dbReference type="EMBL" id="KAK2086534.1"/>
    </source>
</evidence>